<reference evidence="1" key="1">
    <citation type="submission" date="2024-12" db="EMBL/GenBank/DDBJ databases">
        <title>Comparative genomics and development of molecular markers within Purpureocillium lilacinum and among Purpureocillium species.</title>
        <authorList>
            <person name="Yeh Z.-Y."/>
            <person name="Ni N.-T."/>
            <person name="Lo P.-H."/>
            <person name="Mushyakhwo K."/>
            <person name="Lin C.-F."/>
            <person name="Nai Y.-S."/>
        </authorList>
    </citation>
    <scope>NUCLEOTIDE SEQUENCE</scope>
    <source>
        <strain evidence="1">NCHU-NPUST-175</strain>
    </source>
</reference>
<dbReference type="EMBL" id="JBGNUJ010000011">
    <property type="protein sequence ID" value="KAL3953862.1"/>
    <property type="molecule type" value="Genomic_DNA"/>
</dbReference>
<gene>
    <name evidence="1" type="ORF">ACCO45_011818</name>
</gene>
<organism evidence="1 2">
    <name type="scientific">Purpureocillium lilacinum</name>
    <name type="common">Paecilomyces lilacinus</name>
    <dbReference type="NCBI Taxonomy" id="33203"/>
    <lineage>
        <taxon>Eukaryota</taxon>
        <taxon>Fungi</taxon>
        <taxon>Dikarya</taxon>
        <taxon>Ascomycota</taxon>
        <taxon>Pezizomycotina</taxon>
        <taxon>Sordariomycetes</taxon>
        <taxon>Hypocreomycetidae</taxon>
        <taxon>Hypocreales</taxon>
        <taxon>Ophiocordycipitaceae</taxon>
        <taxon>Purpureocillium</taxon>
    </lineage>
</organism>
<keyword evidence="2" id="KW-1185">Reference proteome</keyword>
<comment type="caution">
    <text evidence="1">The sequence shown here is derived from an EMBL/GenBank/DDBJ whole genome shotgun (WGS) entry which is preliminary data.</text>
</comment>
<evidence type="ECO:0000313" key="1">
    <source>
        <dbReference type="EMBL" id="KAL3953862.1"/>
    </source>
</evidence>
<proteinExistence type="predicted"/>
<protein>
    <submittedName>
        <fullName evidence="1">Uncharacterized protein</fullName>
    </submittedName>
</protein>
<sequence>MTLSSGFHMPGAFHADGIHQGLFRPPLRIPPHRCETRPRRRRHRGDAQAQAKPPSTSPSPSSDPHTASEKASGWPDHDDAPPTATKPSGGVLAPPAPIFTHGHPGVYTLAGEVGTPHAGPDDSSVLGESMYSDSNYRRALGCKRPARTST</sequence>
<name>A0ACC4DCH6_PURLI</name>
<accession>A0ACC4DCH6</accession>
<dbReference type="Proteomes" id="UP001638806">
    <property type="component" value="Unassembled WGS sequence"/>
</dbReference>
<evidence type="ECO:0000313" key="2">
    <source>
        <dbReference type="Proteomes" id="UP001638806"/>
    </source>
</evidence>